<reference evidence="1 2" key="1">
    <citation type="submission" date="2019-03" db="EMBL/GenBank/DDBJ databases">
        <title>Genomic features of bacteria from cold environments.</title>
        <authorList>
            <person name="Shen L."/>
        </authorList>
    </citation>
    <scope>NUCLEOTIDE SEQUENCE [LARGE SCALE GENOMIC DNA]</scope>
    <source>
        <strain evidence="2">T3246-1</strain>
    </source>
</reference>
<accession>A0ABY2E7B8</accession>
<sequence>MQIVNDTRAARARLRTPQPNGYLVIAAEIGRWAGPFAIPARSLRARQGAVIRAAAELEGRPDIESVAVFRAVLRPPGEGGRLLRDRGRSAARFDLVVVVRTVDPDHARTLRDDAQVRDLAQRVGSGAHRVLTIAASNAARIDDVEHADGRPVLFNFFYADDRDTLIEVWRYTAGWFQERTSLSNSVLLRPLDGESGDYGLVNFASWPHYRTFLPSLLLRPSFRSFVLANFRANGVAAQPIIYRSVAGAARASRRPAATQSR</sequence>
<organism evidence="1 2">
    <name type="scientific">Occultella glacieicola</name>
    <dbReference type="NCBI Taxonomy" id="2518684"/>
    <lineage>
        <taxon>Bacteria</taxon>
        <taxon>Bacillati</taxon>
        <taxon>Actinomycetota</taxon>
        <taxon>Actinomycetes</taxon>
        <taxon>Micrococcales</taxon>
        <taxon>Ruaniaceae</taxon>
        <taxon>Occultella</taxon>
    </lineage>
</organism>
<comment type="caution">
    <text evidence="1">The sequence shown here is derived from an EMBL/GenBank/DDBJ whole genome shotgun (WGS) entry which is preliminary data.</text>
</comment>
<evidence type="ECO:0000313" key="2">
    <source>
        <dbReference type="Proteomes" id="UP000504882"/>
    </source>
</evidence>
<proteinExistence type="predicted"/>
<evidence type="ECO:0000313" key="1">
    <source>
        <dbReference type="EMBL" id="TDE97210.1"/>
    </source>
</evidence>
<dbReference type="Proteomes" id="UP000504882">
    <property type="component" value="Unassembled WGS sequence"/>
</dbReference>
<keyword evidence="2" id="KW-1185">Reference proteome</keyword>
<name>A0ABY2E7B8_9MICO</name>
<dbReference type="RefSeq" id="WP_133106137.1">
    <property type="nucleotide sequence ID" value="NZ_SMNA01000002.1"/>
</dbReference>
<dbReference type="EMBL" id="SMNA01000002">
    <property type="protein sequence ID" value="TDE97210.1"/>
    <property type="molecule type" value="Genomic_DNA"/>
</dbReference>
<gene>
    <name evidence="1" type="ORF">EXU48_03070</name>
</gene>
<protein>
    <submittedName>
        <fullName evidence="1">Uncharacterized protein</fullName>
    </submittedName>
</protein>